<reference evidence="3" key="1">
    <citation type="submission" date="2016-11" db="EMBL/GenBank/DDBJ databases">
        <title>The genome of Nicotiana attenuata.</title>
        <authorList>
            <person name="Xu S."/>
            <person name="Brockmoeller T."/>
            <person name="Gaquerel E."/>
            <person name="Navarro A."/>
            <person name="Kuhl H."/>
            <person name="Gase K."/>
            <person name="Ling Z."/>
            <person name="Zhou W."/>
            <person name="Kreitzer C."/>
            <person name="Stanke M."/>
            <person name="Tang H."/>
            <person name="Lyons E."/>
            <person name="Pandey P."/>
            <person name="Pandey S.P."/>
            <person name="Timmermann B."/>
            <person name="Baldwin I.T."/>
        </authorList>
    </citation>
    <scope>NUCLEOTIDE SEQUENCE [LARGE SCALE GENOMIC DNA]</scope>
    <source>
        <strain evidence="3">UT</strain>
    </source>
</reference>
<feature type="region of interest" description="Disordered" evidence="1">
    <location>
        <begin position="1"/>
        <end position="42"/>
    </location>
</feature>
<accession>A0A314L1Y5</accession>
<proteinExistence type="predicted"/>
<organism evidence="3 4">
    <name type="scientific">Nicotiana attenuata</name>
    <name type="common">Coyote tobacco</name>
    <dbReference type="NCBI Taxonomy" id="49451"/>
    <lineage>
        <taxon>Eukaryota</taxon>
        <taxon>Viridiplantae</taxon>
        <taxon>Streptophyta</taxon>
        <taxon>Embryophyta</taxon>
        <taxon>Tracheophyta</taxon>
        <taxon>Spermatophyta</taxon>
        <taxon>Magnoliopsida</taxon>
        <taxon>eudicotyledons</taxon>
        <taxon>Gunneridae</taxon>
        <taxon>Pentapetalae</taxon>
        <taxon>asterids</taxon>
        <taxon>lamiids</taxon>
        <taxon>Solanales</taxon>
        <taxon>Solanaceae</taxon>
        <taxon>Nicotianoideae</taxon>
        <taxon>Nicotianeae</taxon>
        <taxon>Nicotiana</taxon>
    </lineage>
</organism>
<dbReference type="EMBL" id="MJEQ01000587">
    <property type="protein sequence ID" value="OIT35227.1"/>
    <property type="molecule type" value="Genomic_DNA"/>
</dbReference>
<sequence>MSRRPSKHANTGSSEVASSSRKGGRWEPPPAPVEEEEERIDPDADVVPSCKYSIRVVPVHARMWYRTFVQAVSPEPEVSSDDGKLARKYSGIYINIRYLGFESLFHPGKSMNVNMVKEFYAKWQPETSLDAVYEVQVRGKMIPFSSHVINHIMGFVEYSHKLFQRLLRRPPYPDIKRQLCGVDSSATWTRDVNEFHKDMKKSNFQHPTRVILRLINAKIMPTHNDTNVSRLKVCLIYAILTRMKFDLGKIMLKHMARVRPLLARRLYFPSMITRLLRTHHVDEEFHYDRTIPMMWPLTAFDVITVTDPPSAAVPVDQRLLCVKETLQLLYADTRLHAARGETDLAELQEDHPLKLNLQPLMD</sequence>
<evidence type="ECO:0000259" key="2">
    <source>
        <dbReference type="Pfam" id="PF20167"/>
    </source>
</evidence>
<evidence type="ECO:0000313" key="4">
    <source>
        <dbReference type="Proteomes" id="UP000187609"/>
    </source>
</evidence>
<name>A0A314L1Y5_NICAT</name>
<dbReference type="Proteomes" id="UP000187609">
    <property type="component" value="Unassembled WGS sequence"/>
</dbReference>
<comment type="caution">
    <text evidence="3">The sequence shown here is derived from an EMBL/GenBank/DDBJ whole genome shotgun (WGS) entry which is preliminary data.</text>
</comment>
<evidence type="ECO:0000256" key="1">
    <source>
        <dbReference type="SAM" id="MobiDB-lite"/>
    </source>
</evidence>
<feature type="compositionally biased region" description="Polar residues" evidence="1">
    <location>
        <begin position="8"/>
        <end position="21"/>
    </location>
</feature>
<feature type="compositionally biased region" description="Acidic residues" evidence="1">
    <location>
        <begin position="33"/>
        <end position="42"/>
    </location>
</feature>
<dbReference type="Gramene" id="OIT35227">
    <property type="protein sequence ID" value="OIT35227"/>
    <property type="gene ID" value="A4A49_07435"/>
</dbReference>
<protein>
    <recommendedName>
        <fullName evidence="2">Putative plant transposon protein domain-containing protein</fullName>
    </recommendedName>
</protein>
<dbReference type="AlphaFoldDB" id="A0A314L1Y5"/>
<dbReference type="Pfam" id="PF20167">
    <property type="entry name" value="Transposase_32"/>
    <property type="match status" value="1"/>
</dbReference>
<feature type="domain" description="Putative plant transposon protein" evidence="2">
    <location>
        <begin position="99"/>
        <end position="282"/>
    </location>
</feature>
<evidence type="ECO:0000313" key="3">
    <source>
        <dbReference type="EMBL" id="OIT35227.1"/>
    </source>
</evidence>
<keyword evidence="4" id="KW-1185">Reference proteome</keyword>
<dbReference type="InterPro" id="IPR046796">
    <property type="entry name" value="Transposase_32_dom"/>
</dbReference>
<gene>
    <name evidence="3" type="ORF">A4A49_07435</name>
</gene>